<dbReference type="CDD" id="cd00138">
    <property type="entry name" value="PLDc_SF"/>
    <property type="match status" value="1"/>
</dbReference>
<evidence type="ECO:0000313" key="1">
    <source>
        <dbReference type="EMBL" id="BCS23702.1"/>
    </source>
</evidence>
<reference evidence="1" key="2">
    <citation type="submission" date="2021-02" db="EMBL/GenBank/DDBJ databases">
        <title>Aspergillus puulaauensis MK2 genome sequence.</title>
        <authorList>
            <person name="Futagami T."/>
            <person name="Mori K."/>
            <person name="Kadooka C."/>
            <person name="Tanaka T."/>
        </authorList>
    </citation>
    <scope>NUCLEOTIDE SEQUENCE</scope>
    <source>
        <strain evidence="1">MK2</strain>
    </source>
</reference>
<dbReference type="AlphaFoldDB" id="A0A7R7XM52"/>
<keyword evidence="2" id="KW-1185">Reference proteome</keyword>
<dbReference type="OrthoDB" id="443402at2759"/>
<protein>
    <submittedName>
        <fullName evidence="1">Uncharacterized protein</fullName>
    </submittedName>
</protein>
<organism evidence="1 2">
    <name type="scientific">Aspergillus puulaauensis</name>
    <dbReference type="NCBI Taxonomy" id="1220207"/>
    <lineage>
        <taxon>Eukaryota</taxon>
        <taxon>Fungi</taxon>
        <taxon>Dikarya</taxon>
        <taxon>Ascomycota</taxon>
        <taxon>Pezizomycotina</taxon>
        <taxon>Eurotiomycetes</taxon>
        <taxon>Eurotiomycetidae</taxon>
        <taxon>Eurotiales</taxon>
        <taxon>Aspergillaceae</taxon>
        <taxon>Aspergillus</taxon>
    </lineage>
</organism>
<gene>
    <name evidence="1" type="ORF">APUU_40146A</name>
</gene>
<dbReference type="RefSeq" id="XP_041555896.1">
    <property type="nucleotide sequence ID" value="XM_041703186.1"/>
</dbReference>
<accession>A0A7R7XM52</accession>
<name>A0A7R7XM52_9EURO</name>
<reference evidence="1" key="1">
    <citation type="submission" date="2021-01" db="EMBL/GenBank/DDBJ databases">
        <authorList>
            <consortium name="Aspergillus puulaauensis MK2 genome sequencing consortium"/>
            <person name="Kazuki M."/>
            <person name="Futagami T."/>
        </authorList>
    </citation>
    <scope>NUCLEOTIDE SEQUENCE</scope>
    <source>
        <strain evidence="1">MK2</strain>
    </source>
</reference>
<dbReference type="SUPFAM" id="SSF56024">
    <property type="entry name" value="Phospholipase D/nuclease"/>
    <property type="match status" value="2"/>
</dbReference>
<dbReference type="Proteomes" id="UP000654913">
    <property type="component" value="Chromosome 4"/>
</dbReference>
<dbReference type="KEGG" id="apuu:APUU_40146A"/>
<sequence length="636" mass="70788">MRVPYDPILPLHARLRKERARPPRPVQLDGKLYDVMGVSPSHELLLRDQRAMHQDMRIEEFAGRPAILDGVPWRVVSLEAAPDMHMLDTTLQLINPRDPPSMFTVASADLTRVLFPGENGLHVLGPLKHGIIRMASMVPRTEMPMPLRRGDQFEARLRGCELDGPYIIRVGDGGQLVATGIPYNGTEQSIVIDPAQVAPRYESVMSLDFEASFDVDAFLFREDELRSQATIVGRSRNGRCSLDPLLGSLPPGTFPLLTNGAEHLAVFEQFIRDHAQPVDSIEDAPRRLTVFNLSMSNQGDARPVLNALLDFRIQNPDAEMSIVASKLGPTEFQESPEYHRYLNVLADNEIHVNMFTTPAGGPRQVMHAKGIIIDTHVLFSTGAVMDTRPIDKADFSIELPPAAAEAFQRYTDEAIHEDATDERRAELASELASLGVVINDPVAGLTYISRAQDALIRGASRSLMVSISELVDPRVTQTLIDRAANGVDVHLQVREVDPTSALLLTDALLQYRQTLRVEDTSWWEPRPHFNTIVADGDTAYLGTSYLWPTQCHMVHQGRSLENGVLLQGDATASMLMQLDQLRIRAYGNEDICPVSVDEALDAWRWQRGIIKPCIFPKYTICLEAWPSLTGNQKIAV</sequence>
<evidence type="ECO:0000313" key="2">
    <source>
        <dbReference type="Proteomes" id="UP000654913"/>
    </source>
</evidence>
<dbReference type="GeneID" id="64973707"/>
<proteinExistence type="predicted"/>
<dbReference type="EMBL" id="AP024446">
    <property type="protein sequence ID" value="BCS23702.1"/>
    <property type="molecule type" value="Genomic_DNA"/>
</dbReference>